<gene>
    <name evidence="1" type="ORF">B296_00011480</name>
</gene>
<comment type="caution">
    <text evidence="1">The sequence shown here is derived from an EMBL/GenBank/DDBJ whole genome shotgun (WGS) entry which is preliminary data.</text>
</comment>
<protein>
    <submittedName>
        <fullName evidence="1">Uncharacterized protein</fullName>
    </submittedName>
</protein>
<organism evidence="1 2">
    <name type="scientific">Ensete ventricosum</name>
    <name type="common">Abyssinian banana</name>
    <name type="synonym">Musa ensete</name>
    <dbReference type="NCBI Taxonomy" id="4639"/>
    <lineage>
        <taxon>Eukaryota</taxon>
        <taxon>Viridiplantae</taxon>
        <taxon>Streptophyta</taxon>
        <taxon>Embryophyta</taxon>
        <taxon>Tracheophyta</taxon>
        <taxon>Spermatophyta</taxon>
        <taxon>Magnoliopsida</taxon>
        <taxon>Liliopsida</taxon>
        <taxon>Zingiberales</taxon>
        <taxon>Musaceae</taxon>
        <taxon>Ensete</taxon>
    </lineage>
</organism>
<proteinExistence type="predicted"/>
<accession>A0A427A9K7</accession>
<evidence type="ECO:0000313" key="2">
    <source>
        <dbReference type="Proteomes" id="UP000287651"/>
    </source>
</evidence>
<dbReference type="AlphaFoldDB" id="A0A427A9K7"/>
<name>A0A427A9K7_ENSVE</name>
<dbReference type="Proteomes" id="UP000287651">
    <property type="component" value="Unassembled WGS sequence"/>
</dbReference>
<dbReference type="EMBL" id="AMZH03003252">
    <property type="protein sequence ID" value="RRT72917.1"/>
    <property type="molecule type" value="Genomic_DNA"/>
</dbReference>
<sequence length="144" mass="16297">MYARNIASSSALHRCPATPCLLHHCLLCQRLPLLHLCPLLPNEVRLLPHVCNNFAPNRASTPSSPRCCRLCNMLGDVASDTTFASATLPSPLHLRHLLIAVYRTCTYHQCFHIIDSSRAPRTRLWHPLFICDHDEVWLLLLALD</sequence>
<reference evidence="1 2" key="1">
    <citation type="journal article" date="2014" name="Agronomy (Basel)">
        <title>A Draft Genome Sequence for Ensete ventricosum, the Drought-Tolerant Tree Against Hunger.</title>
        <authorList>
            <person name="Harrison J."/>
            <person name="Moore K.A."/>
            <person name="Paszkiewicz K."/>
            <person name="Jones T."/>
            <person name="Grant M."/>
            <person name="Ambacheew D."/>
            <person name="Muzemil S."/>
            <person name="Studholme D.J."/>
        </authorList>
    </citation>
    <scope>NUCLEOTIDE SEQUENCE [LARGE SCALE GENOMIC DNA]</scope>
</reference>
<evidence type="ECO:0000313" key="1">
    <source>
        <dbReference type="EMBL" id="RRT72917.1"/>
    </source>
</evidence>